<dbReference type="EMBL" id="JBHTMC010000014">
    <property type="protein sequence ID" value="MFD1263592.1"/>
    <property type="molecule type" value="Genomic_DNA"/>
</dbReference>
<evidence type="ECO:0000313" key="1">
    <source>
        <dbReference type="EMBL" id="MFD1263592.1"/>
    </source>
</evidence>
<proteinExistence type="predicted"/>
<evidence type="ECO:0000313" key="2">
    <source>
        <dbReference type="Proteomes" id="UP001597158"/>
    </source>
</evidence>
<dbReference type="RefSeq" id="WP_277833628.1">
    <property type="nucleotide sequence ID" value="NZ_JARQZE010000008.1"/>
</dbReference>
<dbReference type="Proteomes" id="UP001597158">
    <property type="component" value="Unassembled WGS sequence"/>
</dbReference>
<protein>
    <submittedName>
        <fullName evidence="1">Uncharacterized protein</fullName>
    </submittedName>
</protein>
<reference evidence="2" key="1">
    <citation type="journal article" date="2019" name="Int. J. Syst. Evol. Microbiol.">
        <title>The Global Catalogue of Microorganisms (GCM) 10K type strain sequencing project: providing services to taxonomists for standard genome sequencing and annotation.</title>
        <authorList>
            <consortium name="The Broad Institute Genomics Platform"/>
            <consortium name="The Broad Institute Genome Sequencing Center for Infectious Disease"/>
            <person name="Wu L."/>
            <person name="Ma J."/>
        </authorList>
    </citation>
    <scope>NUCLEOTIDE SEQUENCE [LARGE SCALE GENOMIC DNA]</scope>
    <source>
        <strain evidence="2">CCUG 48884</strain>
    </source>
</reference>
<gene>
    <name evidence="1" type="ORF">ACFQ4M_08330</name>
</gene>
<name>A0ABW3WD41_9RHOO</name>
<keyword evidence="2" id="KW-1185">Reference proteome</keyword>
<sequence length="116" mass="12486">MRPLSLPALLFLVLGVLPGLVSAALPRNIPEAAFLVKMAFAQPGKVQVKGKVNGKDVEAVLLLSPGAQIRDIHNRIVLPSHIGGEYIVRMLLDNNGQVHRVWVLTPQEVAASAPTR</sequence>
<accession>A0ABW3WD41</accession>
<comment type="caution">
    <text evidence="1">The sequence shown here is derived from an EMBL/GenBank/DDBJ whole genome shotgun (WGS) entry which is preliminary data.</text>
</comment>
<organism evidence="1 2">
    <name type="scientific">Thauera mechernichensis</name>
    <dbReference type="NCBI Taxonomy" id="82788"/>
    <lineage>
        <taxon>Bacteria</taxon>
        <taxon>Pseudomonadati</taxon>
        <taxon>Pseudomonadota</taxon>
        <taxon>Betaproteobacteria</taxon>
        <taxon>Rhodocyclales</taxon>
        <taxon>Zoogloeaceae</taxon>
        <taxon>Thauera</taxon>
    </lineage>
</organism>